<dbReference type="EMBL" id="RKQN01000005">
    <property type="protein sequence ID" value="RPE75541.1"/>
    <property type="molecule type" value="Genomic_DNA"/>
</dbReference>
<comment type="caution">
    <text evidence="15">The sequence shown here is derived from an EMBL/GenBank/DDBJ whole genome shotgun (WGS) entry which is preliminary data.</text>
</comment>
<reference evidence="15 16" key="1">
    <citation type="submission" date="2018-11" db="EMBL/GenBank/DDBJ databases">
        <title>Genomic Encyclopedia of Type Strains, Phase IV (KMG-IV): sequencing the most valuable type-strain genomes for metagenomic binning, comparative biology and taxonomic classification.</title>
        <authorList>
            <person name="Goeker M."/>
        </authorList>
    </citation>
    <scope>NUCLEOTIDE SEQUENCE [LARGE SCALE GENOMIC DNA]</scope>
    <source>
        <strain evidence="15 16">DSM 25623</strain>
    </source>
</reference>
<feature type="compositionally biased region" description="Low complexity" evidence="14">
    <location>
        <begin position="20"/>
        <end position="31"/>
    </location>
</feature>
<keyword evidence="10 13" id="KW-0143">Chaperone</keyword>
<dbReference type="Pfam" id="PF03550">
    <property type="entry name" value="LolB"/>
    <property type="match status" value="1"/>
</dbReference>
<evidence type="ECO:0000256" key="13">
    <source>
        <dbReference type="HAMAP-Rule" id="MF_00233"/>
    </source>
</evidence>
<accession>A0A3N4V767</accession>
<protein>
    <recommendedName>
        <fullName evidence="4 13">Outer-membrane lipoprotein LolB</fullName>
    </recommendedName>
</protein>
<keyword evidence="8 13" id="KW-0472">Membrane</keyword>
<evidence type="ECO:0000256" key="10">
    <source>
        <dbReference type="ARBA" id="ARBA00023186"/>
    </source>
</evidence>
<evidence type="ECO:0000256" key="11">
    <source>
        <dbReference type="ARBA" id="ARBA00023237"/>
    </source>
</evidence>
<keyword evidence="11 13" id="KW-0998">Cell outer membrane</keyword>
<evidence type="ECO:0000256" key="12">
    <source>
        <dbReference type="ARBA" id="ARBA00023288"/>
    </source>
</evidence>
<dbReference type="InterPro" id="IPR029046">
    <property type="entry name" value="LolA/LolB/LppX"/>
</dbReference>
<dbReference type="NCBIfam" id="TIGR00548">
    <property type="entry name" value="lolB"/>
    <property type="match status" value="1"/>
</dbReference>
<gene>
    <name evidence="13" type="primary">lolB</name>
    <name evidence="15" type="ORF">EDC50_2986</name>
</gene>
<keyword evidence="16" id="KW-1185">Reference proteome</keyword>
<name>A0A3N4V767_9GAMM</name>
<keyword evidence="7 13" id="KW-0653">Protein transport</keyword>
<evidence type="ECO:0000256" key="7">
    <source>
        <dbReference type="ARBA" id="ARBA00022927"/>
    </source>
</evidence>
<evidence type="ECO:0000256" key="9">
    <source>
        <dbReference type="ARBA" id="ARBA00023139"/>
    </source>
</evidence>
<evidence type="ECO:0000256" key="1">
    <source>
        <dbReference type="ARBA" id="ARBA00004459"/>
    </source>
</evidence>
<dbReference type="HAMAP" id="MF_00233">
    <property type="entry name" value="LolB"/>
    <property type="match status" value="1"/>
</dbReference>
<dbReference type="AlphaFoldDB" id="A0A3N4V767"/>
<comment type="subunit">
    <text evidence="3 13">Monomer.</text>
</comment>
<evidence type="ECO:0000256" key="4">
    <source>
        <dbReference type="ARBA" id="ARBA00016202"/>
    </source>
</evidence>
<dbReference type="Gene3D" id="2.50.20.10">
    <property type="entry name" value="Lipoprotein localisation LolA/LolB/LppX"/>
    <property type="match status" value="1"/>
</dbReference>
<keyword evidence="6" id="KW-0732">Signal</keyword>
<comment type="function">
    <text evidence="13">Plays a critical role in the incorporation of lipoproteins in the outer membrane after they are released by the LolA protein.</text>
</comment>
<keyword evidence="12 15" id="KW-0449">Lipoprotein</keyword>
<evidence type="ECO:0000256" key="5">
    <source>
        <dbReference type="ARBA" id="ARBA00022448"/>
    </source>
</evidence>
<sequence length="252" mass="26229">MRRGMAWAALFRGGVGQRTAPAGAPPLLAGPHPRRRNPAGPGTARMLRAAPSLAAAAALLLAGCTAQPVRAPAPAAADPARAQAEARQRAGLRDWTLAGRIAASNGRQGGSGRIDWRQRGAAYSISVSAPVTRQSWRLSGDAAGARLEGLEGGPRESADVEALLYQATGWNVPVRALADWVRGIGAPALGPAELAYGADGLPARLRQDGWTIDYRNWRPVAGGPVLPGRVEAVRGEAKVRLVVDAWTLGEGE</sequence>
<dbReference type="Proteomes" id="UP000269708">
    <property type="component" value="Unassembled WGS sequence"/>
</dbReference>
<dbReference type="GO" id="GO:0009279">
    <property type="term" value="C:cell outer membrane"/>
    <property type="evidence" value="ECO:0007669"/>
    <property type="project" value="UniProtKB-SubCell"/>
</dbReference>
<dbReference type="GO" id="GO:0015031">
    <property type="term" value="P:protein transport"/>
    <property type="evidence" value="ECO:0007669"/>
    <property type="project" value="UniProtKB-KW"/>
</dbReference>
<keyword evidence="5 13" id="KW-0813">Transport</keyword>
<feature type="region of interest" description="Disordered" evidence="14">
    <location>
        <begin position="18"/>
        <end position="44"/>
    </location>
</feature>
<keyword evidence="9" id="KW-0564">Palmitate</keyword>
<evidence type="ECO:0000256" key="6">
    <source>
        <dbReference type="ARBA" id="ARBA00022729"/>
    </source>
</evidence>
<dbReference type="GO" id="GO:0044874">
    <property type="term" value="P:lipoprotein localization to outer membrane"/>
    <property type="evidence" value="ECO:0007669"/>
    <property type="project" value="UniProtKB-UniRule"/>
</dbReference>
<evidence type="ECO:0000313" key="16">
    <source>
        <dbReference type="Proteomes" id="UP000269708"/>
    </source>
</evidence>
<proteinExistence type="inferred from homology"/>
<dbReference type="CDD" id="cd16326">
    <property type="entry name" value="LolB"/>
    <property type="match status" value="1"/>
</dbReference>
<evidence type="ECO:0000256" key="3">
    <source>
        <dbReference type="ARBA" id="ARBA00011245"/>
    </source>
</evidence>
<dbReference type="SUPFAM" id="SSF89392">
    <property type="entry name" value="Prokaryotic lipoproteins and lipoprotein localization factors"/>
    <property type="match status" value="1"/>
</dbReference>
<evidence type="ECO:0000256" key="8">
    <source>
        <dbReference type="ARBA" id="ARBA00023136"/>
    </source>
</evidence>
<evidence type="ECO:0000256" key="2">
    <source>
        <dbReference type="ARBA" id="ARBA00009696"/>
    </source>
</evidence>
<dbReference type="InterPro" id="IPR004565">
    <property type="entry name" value="OM_lipoprot_LolB"/>
</dbReference>
<evidence type="ECO:0000313" key="15">
    <source>
        <dbReference type="EMBL" id="RPE75541.1"/>
    </source>
</evidence>
<evidence type="ECO:0000256" key="14">
    <source>
        <dbReference type="SAM" id="MobiDB-lite"/>
    </source>
</evidence>
<comment type="similarity">
    <text evidence="2 13">Belongs to the LolB family.</text>
</comment>
<organism evidence="15 16">
    <name type="scientific">Vulcaniibacterium tengchongense</name>
    <dbReference type="NCBI Taxonomy" id="1273429"/>
    <lineage>
        <taxon>Bacteria</taxon>
        <taxon>Pseudomonadati</taxon>
        <taxon>Pseudomonadota</taxon>
        <taxon>Gammaproteobacteria</taxon>
        <taxon>Lysobacterales</taxon>
        <taxon>Lysobacteraceae</taxon>
        <taxon>Vulcaniibacterium</taxon>
    </lineage>
</organism>
<comment type="subcellular location">
    <subcellularLocation>
        <location evidence="1">Cell outer membrane</location>
        <topology evidence="1">Lipid-anchor</topology>
    </subcellularLocation>
</comment>